<keyword evidence="2" id="KW-1185">Reference proteome</keyword>
<proteinExistence type="predicted"/>
<organism evidence="1 2">
    <name type="scientific">Actinocrispum wychmicini</name>
    <dbReference type="NCBI Taxonomy" id="1213861"/>
    <lineage>
        <taxon>Bacteria</taxon>
        <taxon>Bacillati</taxon>
        <taxon>Actinomycetota</taxon>
        <taxon>Actinomycetes</taxon>
        <taxon>Pseudonocardiales</taxon>
        <taxon>Pseudonocardiaceae</taxon>
        <taxon>Actinocrispum</taxon>
    </lineage>
</organism>
<comment type="caution">
    <text evidence="1">The sequence shown here is derived from an EMBL/GenBank/DDBJ whole genome shotgun (WGS) entry which is preliminary data.</text>
</comment>
<dbReference type="OrthoDB" id="3579012at2"/>
<reference evidence="1 2" key="1">
    <citation type="submission" date="2019-03" db="EMBL/GenBank/DDBJ databases">
        <title>Genomic Encyclopedia of Type Strains, Phase IV (KMG-IV): sequencing the most valuable type-strain genomes for metagenomic binning, comparative biology and taxonomic classification.</title>
        <authorList>
            <person name="Goeker M."/>
        </authorList>
    </citation>
    <scope>NUCLEOTIDE SEQUENCE [LARGE SCALE GENOMIC DNA]</scope>
    <source>
        <strain evidence="1 2">DSM 45934</strain>
    </source>
</reference>
<evidence type="ECO:0000313" key="1">
    <source>
        <dbReference type="EMBL" id="TCO44252.1"/>
    </source>
</evidence>
<protein>
    <submittedName>
        <fullName evidence="1">DUF2993 family protein</fullName>
    </submittedName>
</protein>
<dbReference type="AlphaFoldDB" id="A0A4R2IIV3"/>
<dbReference type="RefSeq" id="WP_132126398.1">
    <property type="nucleotide sequence ID" value="NZ_SLWS01000024.1"/>
</dbReference>
<sequence length="257" mass="27772">MTWPWRELEGLLAVGKALLPGLANSPAAVLQMAVRVAGDRVVGRRVTMRVGEHDVELTPVEIDTDLDTVGLALGQVPHVKIVAEDVTWPDAPLTRLSLVCADVRFQSLPVPSVVAGSVALEITVSADVVRAKVAELQPKLVMDIGADSVVRVRWARRPSWGHLEVEPVLDPTQGLVLAPQVLQVAGLRFGAVRRMQPTVVEIPDLPRGLRLTAVEPGPGELVLRGEAERWRENIPLTDLLTWLATAAATLTLPRFPG</sequence>
<dbReference type="Proteomes" id="UP000295680">
    <property type="component" value="Unassembled WGS sequence"/>
</dbReference>
<name>A0A4R2IIV3_9PSEU</name>
<accession>A0A4R2IIV3</accession>
<evidence type="ECO:0000313" key="2">
    <source>
        <dbReference type="Proteomes" id="UP000295680"/>
    </source>
</evidence>
<gene>
    <name evidence="1" type="ORF">EV192_12425</name>
</gene>
<dbReference type="EMBL" id="SLWS01000024">
    <property type="protein sequence ID" value="TCO44252.1"/>
    <property type="molecule type" value="Genomic_DNA"/>
</dbReference>